<dbReference type="EMBL" id="CP040058">
    <property type="protein sequence ID" value="QCP35117.1"/>
    <property type="molecule type" value="Genomic_DNA"/>
</dbReference>
<reference evidence="1 2" key="1">
    <citation type="submission" date="2019-05" db="EMBL/GenBank/DDBJ databases">
        <title>Complete genome sequencing of Anaerostipes rhamnosivorans.</title>
        <authorList>
            <person name="Bui T.P.N."/>
            <person name="de Vos W.M."/>
        </authorList>
    </citation>
    <scope>NUCLEOTIDE SEQUENCE [LARGE SCALE GENOMIC DNA]</scope>
    <source>
        <strain evidence="1 2">1y2</strain>
    </source>
</reference>
<name>A0A4P8IEN1_9FIRM</name>
<protein>
    <submittedName>
        <fullName evidence="1">Uncharacterized protein</fullName>
    </submittedName>
</protein>
<evidence type="ECO:0000313" key="2">
    <source>
        <dbReference type="Proteomes" id="UP000298653"/>
    </source>
</evidence>
<evidence type="ECO:0000313" key="1">
    <source>
        <dbReference type="EMBL" id="QCP35117.1"/>
    </source>
</evidence>
<accession>A0A4P8IEN1</accession>
<dbReference type="KEGG" id="arf:AR1Y2_1663"/>
<keyword evidence="2" id="KW-1185">Reference proteome</keyword>
<proteinExistence type="predicted"/>
<gene>
    <name evidence="1" type="ORF">AR1Y2_1663</name>
</gene>
<organism evidence="1 2">
    <name type="scientific">Anaerostipes rhamnosivorans</name>
    <dbReference type="NCBI Taxonomy" id="1229621"/>
    <lineage>
        <taxon>Bacteria</taxon>
        <taxon>Bacillati</taxon>
        <taxon>Bacillota</taxon>
        <taxon>Clostridia</taxon>
        <taxon>Lachnospirales</taxon>
        <taxon>Lachnospiraceae</taxon>
        <taxon>Anaerostipes</taxon>
    </lineage>
</organism>
<dbReference type="AlphaFoldDB" id="A0A4P8IEN1"/>
<dbReference type="Proteomes" id="UP000298653">
    <property type="component" value="Chromosome"/>
</dbReference>
<sequence length="46" mass="5412">MAKHIRRLYRKKLSILIIYAYDWSDIEKEALDAGVRISVKAGLFLF</sequence>